<reference evidence="1 2" key="1">
    <citation type="submission" date="2018-06" db="EMBL/GenBank/DDBJ databases">
        <title>Comparative genomics reveals the genomic features of Rhizophagus irregularis, R. cerebriforme, R. diaphanum and Gigaspora rosea, and their symbiotic lifestyle signature.</title>
        <authorList>
            <person name="Morin E."/>
            <person name="San Clemente H."/>
            <person name="Chen E.C.H."/>
            <person name="De La Providencia I."/>
            <person name="Hainaut M."/>
            <person name="Kuo A."/>
            <person name="Kohler A."/>
            <person name="Murat C."/>
            <person name="Tang N."/>
            <person name="Roy S."/>
            <person name="Loubradou J."/>
            <person name="Henrissat B."/>
            <person name="Grigoriev I.V."/>
            <person name="Corradi N."/>
            <person name="Roux C."/>
            <person name="Martin F.M."/>
        </authorList>
    </citation>
    <scope>NUCLEOTIDE SEQUENCE [LARGE SCALE GENOMIC DNA]</scope>
    <source>
        <strain evidence="1 2">DAOM 194757</strain>
    </source>
</reference>
<dbReference type="AlphaFoldDB" id="A0A397UVP8"/>
<evidence type="ECO:0000313" key="2">
    <source>
        <dbReference type="Proteomes" id="UP000266673"/>
    </source>
</evidence>
<accession>A0A397UVP8</accession>
<name>A0A397UVP8_9GLOM</name>
<sequence>MSYPVKNYCKESQLNIQTHSEISFDGSEESSLRSILSILSMSTSPRAEISAAAAQRNVNRQRRTDEHDDLINFETKEYEGEPTTPIPIYYKIQLNEEEENDDRIVIPDPDNVQVLPLHDVVTDNRYGNVDYQGEYEERYLHQRADRTYAYGYRRPQINDPIVAPLEPGTRPEDNRFI</sequence>
<organism evidence="1 2">
    <name type="scientific">Gigaspora rosea</name>
    <dbReference type="NCBI Taxonomy" id="44941"/>
    <lineage>
        <taxon>Eukaryota</taxon>
        <taxon>Fungi</taxon>
        <taxon>Fungi incertae sedis</taxon>
        <taxon>Mucoromycota</taxon>
        <taxon>Glomeromycotina</taxon>
        <taxon>Glomeromycetes</taxon>
        <taxon>Diversisporales</taxon>
        <taxon>Gigasporaceae</taxon>
        <taxon>Gigaspora</taxon>
    </lineage>
</organism>
<protein>
    <submittedName>
        <fullName evidence="1">Uncharacterized protein</fullName>
    </submittedName>
</protein>
<dbReference type="EMBL" id="QKWP01000840">
    <property type="protein sequence ID" value="RIB14350.1"/>
    <property type="molecule type" value="Genomic_DNA"/>
</dbReference>
<dbReference type="OrthoDB" id="2470994at2759"/>
<comment type="caution">
    <text evidence="1">The sequence shown here is derived from an EMBL/GenBank/DDBJ whole genome shotgun (WGS) entry which is preliminary data.</text>
</comment>
<proteinExistence type="predicted"/>
<keyword evidence="2" id="KW-1185">Reference proteome</keyword>
<dbReference type="Proteomes" id="UP000266673">
    <property type="component" value="Unassembled WGS sequence"/>
</dbReference>
<evidence type="ECO:0000313" key="1">
    <source>
        <dbReference type="EMBL" id="RIB14350.1"/>
    </source>
</evidence>
<gene>
    <name evidence="1" type="ORF">C2G38_2195419</name>
</gene>